<dbReference type="Gene3D" id="3.40.50.10600">
    <property type="entry name" value="SpoIIaa-like domains"/>
    <property type="match status" value="1"/>
</dbReference>
<proteinExistence type="predicted"/>
<dbReference type="Proteomes" id="UP001302667">
    <property type="component" value="Chromosome"/>
</dbReference>
<sequence length="133" mass="14718">MKFDTGHGQHTASISGQVIKSKLTGAFNTEGCSAWVDSVKSLISSLEGKPFCLLIDTRDYSGGTDEALSIANDFNGWLNNQKMVAKAHVITSQVLHDIAIERVPKIKHQNVQTFKNIEDAMTWLIEQLEQAEE</sequence>
<protein>
    <recommendedName>
        <fullName evidence="3">STAS/SEC14 domain-containing protein</fullName>
    </recommendedName>
</protein>
<evidence type="ECO:0000313" key="1">
    <source>
        <dbReference type="EMBL" id="WOE68513.1"/>
    </source>
</evidence>
<keyword evidence="2" id="KW-1185">Reference proteome</keyword>
<dbReference type="InterPro" id="IPR038396">
    <property type="entry name" value="SpoIIAA-like_sf"/>
</dbReference>
<accession>A0ABZ0FGN5</accession>
<dbReference type="InterPro" id="IPR036513">
    <property type="entry name" value="STAS_dom_sf"/>
</dbReference>
<gene>
    <name evidence="1" type="ORF">RY972_10885</name>
</gene>
<name>A0ABZ0FGN5_9GAMM</name>
<dbReference type="EMBL" id="CP136584">
    <property type="protein sequence ID" value="WOE68513.1"/>
    <property type="molecule type" value="Genomic_DNA"/>
</dbReference>
<evidence type="ECO:0008006" key="3">
    <source>
        <dbReference type="Google" id="ProtNLM"/>
    </source>
</evidence>
<dbReference type="SUPFAM" id="SSF52091">
    <property type="entry name" value="SpoIIaa-like"/>
    <property type="match status" value="1"/>
</dbReference>
<organism evidence="1 2">
    <name type="scientific">Aeromonas allosaccharophila</name>
    <dbReference type="NCBI Taxonomy" id="656"/>
    <lineage>
        <taxon>Bacteria</taxon>
        <taxon>Pseudomonadati</taxon>
        <taxon>Pseudomonadota</taxon>
        <taxon>Gammaproteobacteria</taxon>
        <taxon>Aeromonadales</taxon>
        <taxon>Aeromonadaceae</taxon>
        <taxon>Aeromonas</taxon>
    </lineage>
</organism>
<reference evidence="1 2" key="1">
    <citation type="submission" date="2023-10" db="EMBL/GenBank/DDBJ databases">
        <title>Genome analysis of psychrotrophic aerobic bacterium Aeromonas allosaccharophila BIM B-1809 isolated from infected fish.</title>
        <authorList>
            <person name="Leanovich S.I."/>
            <person name="Sidarenka A.V."/>
            <person name="Akhremchuk A.E."/>
            <person name="Sikolenko M.A."/>
            <person name="Valentovich L.N."/>
        </authorList>
    </citation>
    <scope>NUCLEOTIDE SEQUENCE [LARGE SCALE GENOMIC DNA]</scope>
    <source>
        <strain evidence="1 2">BIM B-1809</strain>
    </source>
</reference>
<dbReference type="RefSeq" id="WP_279467119.1">
    <property type="nucleotide sequence ID" value="NZ_CP136584.1"/>
</dbReference>
<evidence type="ECO:0000313" key="2">
    <source>
        <dbReference type="Proteomes" id="UP001302667"/>
    </source>
</evidence>